<dbReference type="GO" id="GO:0005783">
    <property type="term" value="C:endoplasmic reticulum"/>
    <property type="evidence" value="ECO:0007669"/>
    <property type="project" value="UniProtKB-SubCell"/>
</dbReference>
<dbReference type="GO" id="GO:0016020">
    <property type="term" value="C:membrane"/>
    <property type="evidence" value="ECO:0007669"/>
    <property type="project" value="UniProtKB-SubCell"/>
</dbReference>
<dbReference type="PANTHER" id="PTHR48182">
    <property type="entry name" value="PROTEIN SERAC1"/>
    <property type="match status" value="1"/>
</dbReference>
<dbReference type="InParanoid" id="A0A3N4KD01"/>
<dbReference type="AlphaFoldDB" id="A0A3N4KD01"/>
<keyword evidence="8" id="KW-1185">Reference proteome</keyword>
<evidence type="ECO:0000313" key="7">
    <source>
        <dbReference type="EMBL" id="RPB07229.1"/>
    </source>
</evidence>
<dbReference type="EMBL" id="ML119190">
    <property type="protein sequence ID" value="RPB07229.1"/>
    <property type="molecule type" value="Genomic_DNA"/>
</dbReference>
<evidence type="ECO:0000313" key="8">
    <source>
        <dbReference type="Proteomes" id="UP000277580"/>
    </source>
</evidence>
<dbReference type="PANTHER" id="PTHR48182:SF2">
    <property type="entry name" value="PROTEIN SERAC1"/>
    <property type="match status" value="1"/>
</dbReference>
<evidence type="ECO:0000256" key="3">
    <source>
        <dbReference type="ARBA" id="ARBA00004370"/>
    </source>
</evidence>
<comment type="subcellular location">
    <subcellularLocation>
        <location evidence="2">Endoplasmic reticulum</location>
    </subcellularLocation>
    <subcellularLocation>
        <location evidence="3">Membrane</location>
    </subcellularLocation>
    <subcellularLocation>
        <location evidence="1">Mitochondrion</location>
    </subcellularLocation>
</comment>
<dbReference type="InterPro" id="IPR029058">
    <property type="entry name" value="AB_hydrolase_fold"/>
</dbReference>
<reference evidence="7 8" key="1">
    <citation type="journal article" date="2018" name="Nat. Ecol. Evol.">
        <title>Pezizomycetes genomes reveal the molecular basis of ectomycorrhizal truffle lifestyle.</title>
        <authorList>
            <person name="Murat C."/>
            <person name="Payen T."/>
            <person name="Noel B."/>
            <person name="Kuo A."/>
            <person name="Morin E."/>
            <person name="Chen J."/>
            <person name="Kohler A."/>
            <person name="Krizsan K."/>
            <person name="Balestrini R."/>
            <person name="Da Silva C."/>
            <person name="Montanini B."/>
            <person name="Hainaut M."/>
            <person name="Levati E."/>
            <person name="Barry K.W."/>
            <person name="Belfiori B."/>
            <person name="Cichocki N."/>
            <person name="Clum A."/>
            <person name="Dockter R.B."/>
            <person name="Fauchery L."/>
            <person name="Guy J."/>
            <person name="Iotti M."/>
            <person name="Le Tacon F."/>
            <person name="Lindquist E.A."/>
            <person name="Lipzen A."/>
            <person name="Malagnac F."/>
            <person name="Mello A."/>
            <person name="Molinier V."/>
            <person name="Miyauchi S."/>
            <person name="Poulain J."/>
            <person name="Riccioni C."/>
            <person name="Rubini A."/>
            <person name="Sitrit Y."/>
            <person name="Splivallo R."/>
            <person name="Traeger S."/>
            <person name="Wang M."/>
            <person name="Zifcakova L."/>
            <person name="Wipf D."/>
            <person name="Zambonelli A."/>
            <person name="Paolocci F."/>
            <person name="Nowrousian M."/>
            <person name="Ottonello S."/>
            <person name="Baldrian P."/>
            <person name="Spatafora J.W."/>
            <person name="Henrissat B."/>
            <person name="Nagy L.G."/>
            <person name="Aury J.M."/>
            <person name="Wincker P."/>
            <person name="Grigoriev I.V."/>
            <person name="Bonfante P."/>
            <person name="Martin F.M."/>
        </authorList>
    </citation>
    <scope>NUCLEOTIDE SEQUENCE [LARGE SCALE GENOMIC DNA]</scope>
    <source>
        <strain evidence="7 8">CCBAS932</strain>
    </source>
</reference>
<evidence type="ECO:0008006" key="9">
    <source>
        <dbReference type="Google" id="ProtNLM"/>
    </source>
</evidence>
<dbReference type="SUPFAM" id="SSF53474">
    <property type="entry name" value="alpha/beta-Hydrolases"/>
    <property type="match status" value="1"/>
</dbReference>
<dbReference type="GO" id="GO:0005739">
    <property type="term" value="C:mitochondrion"/>
    <property type="evidence" value="ECO:0007669"/>
    <property type="project" value="UniProtKB-SubCell"/>
</dbReference>
<protein>
    <recommendedName>
        <fullName evidence="9">DUF676 domain-containing protein</fullName>
    </recommendedName>
</protein>
<dbReference type="Proteomes" id="UP000277580">
    <property type="component" value="Unassembled WGS sequence"/>
</dbReference>
<dbReference type="InterPro" id="IPR052374">
    <property type="entry name" value="SERAC1"/>
</dbReference>
<keyword evidence="6" id="KW-0472">Membrane</keyword>
<name>A0A3N4KD01_9PEZI</name>
<evidence type="ECO:0000256" key="2">
    <source>
        <dbReference type="ARBA" id="ARBA00004240"/>
    </source>
</evidence>
<gene>
    <name evidence="7" type="ORF">P167DRAFT_421522</name>
</gene>
<keyword evidence="4" id="KW-0256">Endoplasmic reticulum</keyword>
<dbReference type="OrthoDB" id="5086500at2759"/>
<evidence type="ECO:0000256" key="1">
    <source>
        <dbReference type="ARBA" id="ARBA00004173"/>
    </source>
</evidence>
<keyword evidence="5" id="KW-0496">Mitochondrion</keyword>
<dbReference type="Gene3D" id="3.40.50.1820">
    <property type="entry name" value="alpha/beta hydrolase"/>
    <property type="match status" value="1"/>
</dbReference>
<evidence type="ECO:0000256" key="5">
    <source>
        <dbReference type="ARBA" id="ARBA00023128"/>
    </source>
</evidence>
<evidence type="ECO:0000256" key="6">
    <source>
        <dbReference type="ARBA" id="ARBA00023136"/>
    </source>
</evidence>
<accession>A0A3N4KD01</accession>
<organism evidence="7 8">
    <name type="scientific">Morchella conica CCBAS932</name>
    <dbReference type="NCBI Taxonomy" id="1392247"/>
    <lineage>
        <taxon>Eukaryota</taxon>
        <taxon>Fungi</taxon>
        <taxon>Dikarya</taxon>
        <taxon>Ascomycota</taxon>
        <taxon>Pezizomycotina</taxon>
        <taxon>Pezizomycetes</taxon>
        <taxon>Pezizales</taxon>
        <taxon>Morchellaceae</taxon>
        <taxon>Morchella</taxon>
    </lineage>
</organism>
<proteinExistence type="predicted"/>
<evidence type="ECO:0000256" key="4">
    <source>
        <dbReference type="ARBA" id="ARBA00022824"/>
    </source>
</evidence>
<sequence length="425" mass="47258">MAKHPSSGEATTLLLSERGVQYDTHDSTGSLPPNDEKLALRISNIPASVTPEQLAKWLNNLKVKDHGDSRGPKRQRMDNIHTLSLAPSPSSDYDRYQVATVNFRKLPSGLEMCRPPTTTGVPIELGKEEPRFSALFDSHFEGLTPLNNPKNPTLDIIAVTGLAGHAFGSWRSPDDPEMWLRDFIPKDLEYSARILTYGYNSTLATESAKVRIGDLATSFLESLKDARSQKGSTQRPIIFIGHSLGGVVIKKALRKADCSSVDPKDVHADILHSCHGILFFGVPNLTLEVTNLREMVKGKPNNHLIEDLGGTSQFLVTLGEEFCRYFKQRPTKIICFHELKDTSTVQFNWAKNKWERSGAPLRMVTAESAIHLPNIDTQNDIGHTPLLVATFQRVGYGFSVRERGECQCEARLSSYKYTHGCNNLS</sequence>